<dbReference type="EMBL" id="JBHUMJ010000002">
    <property type="protein sequence ID" value="MFD2701001.1"/>
    <property type="molecule type" value="Genomic_DNA"/>
</dbReference>
<dbReference type="Proteomes" id="UP001597540">
    <property type="component" value="Unassembled WGS sequence"/>
</dbReference>
<dbReference type="CDD" id="cd04301">
    <property type="entry name" value="NAT_SF"/>
    <property type="match status" value="1"/>
</dbReference>
<dbReference type="Gene3D" id="3.40.630.30">
    <property type="match status" value="1"/>
</dbReference>
<reference evidence="5" key="1">
    <citation type="journal article" date="2019" name="Int. J. Syst. Evol. Microbiol.">
        <title>The Global Catalogue of Microorganisms (GCM) 10K type strain sequencing project: providing services to taxonomists for standard genome sequencing and annotation.</title>
        <authorList>
            <consortium name="The Broad Institute Genomics Platform"/>
            <consortium name="The Broad Institute Genome Sequencing Center for Infectious Disease"/>
            <person name="Wu L."/>
            <person name="Ma J."/>
        </authorList>
    </citation>
    <scope>NUCLEOTIDE SEQUENCE [LARGE SCALE GENOMIC DNA]</scope>
    <source>
        <strain evidence="5">KCTC 33849</strain>
    </source>
</reference>
<dbReference type="InterPro" id="IPR016181">
    <property type="entry name" value="Acyl_CoA_acyltransferase"/>
</dbReference>
<evidence type="ECO:0000313" key="4">
    <source>
        <dbReference type="EMBL" id="MFD2701001.1"/>
    </source>
</evidence>
<evidence type="ECO:0000256" key="2">
    <source>
        <dbReference type="ARBA" id="ARBA00023315"/>
    </source>
</evidence>
<evidence type="ECO:0000256" key="1">
    <source>
        <dbReference type="ARBA" id="ARBA00022679"/>
    </source>
</evidence>
<dbReference type="InterPro" id="IPR050680">
    <property type="entry name" value="YpeA/RimI_acetyltransf"/>
</dbReference>
<comment type="caution">
    <text evidence="4">The sequence shown here is derived from an EMBL/GenBank/DDBJ whole genome shotgun (WGS) entry which is preliminary data.</text>
</comment>
<proteinExistence type="predicted"/>
<feature type="domain" description="N-acetyltransferase" evidence="3">
    <location>
        <begin position="1"/>
        <end position="167"/>
    </location>
</feature>
<keyword evidence="5" id="KW-1185">Reference proteome</keyword>
<keyword evidence="2 4" id="KW-0012">Acyltransferase</keyword>
<dbReference type="PROSITE" id="PS51186">
    <property type="entry name" value="GNAT"/>
    <property type="match status" value="1"/>
</dbReference>
<dbReference type="PANTHER" id="PTHR43420:SF52">
    <property type="entry name" value="N-ACETYLTRANSFERASE YODP"/>
    <property type="match status" value="1"/>
</dbReference>
<dbReference type="InterPro" id="IPR000182">
    <property type="entry name" value="GNAT_dom"/>
</dbReference>
<evidence type="ECO:0000313" key="5">
    <source>
        <dbReference type="Proteomes" id="UP001597540"/>
    </source>
</evidence>
<dbReference type="EC" id="2.3.-.-" evidence="4"/>
<sequence>MIIRILEENDAKAYQELRLKALQTNPEAFGSTYEQELNYSAEQVAQRISSTNTKFTLGAFIEDKLIAIVTFIRDGNLKTAHKGNIYGMYVSSEHRGMGVGKRLLKELIVFAGKLEGLEQMNLTVVSDNIAAKKLYEELGFTIFGTEKRALKYSGVYYDEDLMVLEFNNLRGG</sequence>
<dbReference type="Pfam" id="PF13420">
    <property type="entry name" value="Acetyltransf_4"/>
    <property type="match status" value="1"/>
</dbReference>
<gene>
    <name evidence="4" type="ORF">ACFSVM_11030</name>
</gene>
<dbReference type="GO" id="GO:0016746">
    <property type="term" value="F:acyltransferase activity"/>
    <property type="evidence" value="ECO:0007669"/>
    <property type="project" value="UniProtKB-KW"/>
</dbReference>
<organism evidence="4 5">
    <name type="scientific">Paenibacillus shunpengii</name>
    <dbReference type="NCBI Taxonomy" id="2054424"/>
    <lineage>
        <taxon>Bacteria</taxon>
        <taxon>Bacillati</taxon>
        <taxon>Bacillota</taxon>
        <taxon>Bacilli</taxon>
        <taxon>Bacillales</taxon>
        <taxon>Paenibacillaceae</taxon>
        <taxon>Paenibacillus</taxon>
    </lineage>
</organism>
<keyword evidence="1 4" id="KW-0808">Transferase</keyword>
<evidence type="ECO:0000259" key="3">
    <source>
        <dbReference type="PROSITE" id="PS51186"/>
    </source>
</evidence>
<name>A0ABW5SML0_9BACL</name>
<accession>A0ABW5SML0</accession>
<dbReference type="RefSeq" id="WP_076313886.1">
    <property type="nucleotide sequence ID" value="NZ_JBHUMJ010000002.1"/>
</dbReference>
<protein>
    <submittedName>
        <fullName evidence="4">GNAT family N-acetyltransferase</fullName>
        <ecNumber evidence="4">2.3.-.-</ecNumber>
    </submittedName>
</protein>
<dbReference type="SUPFAM" id="SSF55729">
    <property type="entry name" value="Acyl-CoA N-acyltransferases (Nat)"/>
    <property type="match status" value="1"/>
</dbReference>
<dbReference type="PANTHER" id="PTHR43420">
    <property type="entry name" value="ACETYLTRANSFERASE"/>
    <property type="match status" value="1"/>
</dbReference>